<dbReference type="InterPro" id="IPR029052">
    <property type="entry name" value="Metallo-depent_PP-like"/>
</dbReference>
<dbReference type="InterPro" id="IPR004843">
    <property type="entry name" value="Calcineurin-like_PHP"/>
</dbReference>
<dbReference type="AlphaFoldDB" id="A0A1Y6CAJ4"/>
<dbReference type="Gene3D" id="3.60.21.10">
    <property type="match status" value="1"/>
</dbReference>
<dbReference type="Pfam" id="PF00149">
    <property type="entry name" value="Metallophos"/>
    <property type="match status" value="1"/>
</dbReference>
<evidence type="ECO:0000259" key="1">
    <source>
        <dbReference type="Pfam" id="PF00149"/>
    </source>
</evidence>
<sequence length="328" mass="37286">MTTKTFQIISIRCPRKLRGLNIAALLIILLGSSLGFAEIRFLATADCQFENGNQDRKQSSNETFLRMFQRLDRDPGLHGVLVAGDLTQNSRKDEFEWYLSSIASHREDVFEGLGNHDVERPSFGQRLACGLGLGSCVYPDVIAQTLDEKTRNTSLNLKQKPHYSWLWSSVQLVHLNVFPADEPAPQFPNISPQRSLSFLKKVLQDQVHDKTQQIVLVHHYGFDPFSKGAYGEEWWTESQRRAYWEVLAEYNVAAIITGHVHLSPLSNNWYIPWQRPEGLGGPDRIHTFVAGGGLKGAYLEFSIDEQQVEVLRYGIGDQLIDQKKLDLF</sequence>
<proteinExistence type="predicted"/>
<feature type="domain" description="Calcineurin-like phosphoesterase" evidence="1">
    <location>
        <begin position="39"/>
        <end position="261"/>
    </location>
</feature>
<dbReference type="SUPFAM" id="SSF56300">
    <property type="entry name" value="Metallo-dependent phosphatases"/>
    <property type="match status" value="1"/>
</dbReference>
<organism evidence="2 3">
    <name type="scientific">Pseudobacteriovorax antillogorgiicola</name>
    <dbReference type="NCBI Taxonomy" id="1513793"/>
    <lineage>
        <taxon>Bacteria</taxon>
        <taxon>Pseudomonadati</taxon>
        <taxon>Bdellovibrionota</taxon>
        <taxon>Oligoflexia</taxon>
        <taxon>Oligoflexales</taxon>
        <taxon>Pseudobacteriovoracaceae</taxon>
        <taxon>Pseudobacteriovorax</taxon>
    </lineage>
</organism>
<dbReference type="STRING" id="1513793.SAMN06296036_11356"/>
<dbReference type="EMBL" id="FWZT01000013">
    <property type="protein sequence ID" value="SMF43118.1"/>
    <property type="molecule type" value="Genomic_DNA"/>
</dbReference>
<protein>
    <submittedName>
        <fullName evidence="2">Calcineurin-like phosphoesterase</fullName>
    </submittedName>
</protein>
<dbReference type="Proteomes" id="UP000192907">
    <property type="component" value="Unassembled WGS sequence"/>
</dbReference>
<evidence type="ECO:0000313" key="2">
    <source>
        <dbReference type="EMBL" id="SMF43118.1"/>
    </source>
</evidence>
<name>A0A1Y6CAJ4_9BACT</name>
<reference evidence="3" key="1">
    <citation type="submission" date="2017-04" db="EMBL/GenBank/DDBJ databases">
        <authorList>
            <person name="Varghese N."/>
            <person name="Submissions S."/>
        </authorList>
    </citation>
    <scope>NUCLEOTIDE SEQUENCE [LARGE SCALE GENOMIC DNA]</scope>
    <source>
        <strain evidence="3">RKEM611</strain>
    </source>
</reference>
<dbReference type="RefSeq" id="WP_159455439.1">
    <property type="nucleotide sequence ID" value="NZ_FWZT01000013.1"/>
</dbReference>
<gene>
    <name evidence="2" type="ORF">SAMN06296036_11356</name>
</gene>
<dbReference type="GO" id="GO:0016787">
    <property type="term" value="F:hydrolase activity"/>
    <property type="evidence" value="ECO:0007669"/>
    <property type="project" value="InterPro"/>
</dbReference>
<evidence type="ECO:0000313" key="3">
    <source>
        <dbReference type="Proteomes" id="UP000192907"/>
    </source>
</evidence>
<accession>A0A1Y6CAJ4</accession>
<keyword evidence="3" id="KW-1185">Reference proteome</keyword>